<dbReference type="KEGG" id="cbx:Cenrod_1678"/>
<accession>U5NBZ2</accession>
<evidence type="ECO:0008006" key="3">
    <source>
        <dbReference type="Google" id="ProtNLM"/>
    </source>
</evidence>
<evidence type="ECO:0000313" key="2">
    <source>
        <dbReference type="Proteomes" id="UP000017184"/>
    </source>
</evidence>
<dbReference type="PROSITE" id="PS51257">
    <property type="entry name" value="PROKAR_LIPOPROTEIN"/>
    <property type="match status" value="1"/>
</dbReference>
<dbReference type="InterPro" id="IPR025293">
    <property type="entry name" value="YfiR/HmsC-like"/>
</dbReference>
<sequence length="168" mass="18528">MRSLFAALMVFWIGCAWGQDPMTVRMALLLNLARFTEWPPQALAQQCAMQFCIAPGDEALSERLRELAQHSAHDLSIAARTLNRPADAKGCHVLYLPPAVQATQEWFDAVAKRATLTVRDSVDGAESGAVIDLFPVGGRYRFDINMGAARRAGLQPSAHLLRLARKVR</sequence>
<gene>
    <name evidence="1" type="ORF">Cenrod_1678</name>
</gene>
<name>U5NBZ2_9BURK</name>
<evidence type="ECO:0000313" key="1">
    <source>
        <dbReference type="EMBL" id="AGX87763.1"/>
    </source>
</evidence>
<keyword evidence="2" id="KW-1185">Reference proteome</keyword>
<organism evidence="1 2">
    <name type="scientific">Candidatus Symbiobacter mobilis CR</name>
    <dbReference type="NCBI Taxonomy" id="946483"/>
    <lineage>
        <taxon>Bacteria</taxon>
        <taxon>Pseudomonadati</taxon>
        <taxon>Pseudomonadota</taxon>
        <taxon>Betaproteobacteria</taxon>
        <taxon>Burkholderiales</taxon>
        <taxon>Comamonadaceae</taxon>
    </lineage>
</organism>
<reference evidence="1 2" key="1">
    <citation type="journal article" date="2013" name="Genome Biol.">
        <title>Genomic analysis reveals key aspects of prokaryotic symbiosis in the phototrophic consortium "Chlorochromatium aggregatum".</title>
        <authorList>
            <person name="Liu Z."/>
            <person name="Muller J."/>
            <person name="Li T."/>
            <person name="Alvey R.M."/>
            <person name="Vogl K."/>
            <person name="Frigaard N.U."/>
            <person name="Rockwell N.C."/>
            <person name="Boyd E.S."/>
            <person name="Tomsho L.P."/>
            <person name="Schuster S.C."/>
            <person name="Henke P."/>
            <person name="Rohde M."/>
            <person name="Overmann J."/>
            <person name="Bryant D.A."/>
        </authorList>
    </citation>
    <scope>NUCLEOTIDE SEQUENCE [LARGE SCALE GENOMIC DNA]</scope>
    <source>
        <strain evidence="1">CR</strain>
    </source>
</reference>
<dbReference type="Pfam" id="PF13689">
    <property type="entry name" value="DUF4154"/>
    <property type="match status" value="1"/>
</dbReference>
<proteinExistence type="predicted"/>
<dbReference type="EMBL" id="CP004885">
    <property type="protein sequence ID" value="AGX87763.1"/>
    <property type="molecule type" value="Genomic_DNA"/>
</dbReference>
<dbReference type="STRING" id="946483.Cenrod_1678"/>
<dbReference type="Proteomes" id="UP000017184">
    <property type="component" value="Chromosome"/>
</dbReference>
<protein>
    <recommendedName>
        <fullName evidence="3">Transmembrane protein</fullName>
    </recommendedName>
</protein>
<dbReference type="AlphaFoldDB" id="U5NBZ2"/>
<dbReference type="HOGENOM" id="CLU_093136_1_1_4"/>
<dbReference type="RefSeq" id="WP_022773818.1">
    <property type="nucleotide sequence ID" value="NC_022576.1"/>
</dbReference>